<dbReference type="EMBL" id="JBHUDO010000002">
    <property type="protein sequence ID" value="MFD1646071.1"/>
    <property type="molecule type" value="Genomic_DNA"/>
</dbReference>
<dbReference type="AlphaFoldDB" id="A0ABD6DIC6"/>
<keyword evidence="13 17" id="KW-0472">Membrane</keyword>
<proteinExistence type="inferred from homology"/>
<comment type="subcellular location">
    <subcellularLocation>
        <location evidence="3">Cell membrane</location>
        <topology evidence="3">Multi-pass membrane protein</topology>
    </subcellularLocation>
</comment>
<evidence type="ECO:0000259" key="18">
    <source>
        <dbReference type="Pfam" id="PF02516"/>
    </source>
</evidence>
<comment type="cofactor">
    <cofactor evidence="2">
        <name>Mg(2+)</name>
        <dbReference type="ChEBI" id="CHEBI:18420"/>
    </cofactor>
</comment>
<dbReference type="Pfam" id="PF02516">
    <property type="entry name" value="STT3"/>
    <property type="match status" value="1"/>
</dbReference>
<evidence type="ECO:0000256" key="2">
    <source>
        <dbReference type="ARBA" id="ARBA00001946"/>
    </source>
</evidence>
<evidence type="ECO:0000256" key="6">
    <source>
        <dbReference type="ARBA" id="ARBA00012602"/>
    </source>
</evidence>
<keyword evidence="20" id="KW-1185">Reference proteome</keyword>
<feature type="transmembrane region" description="Helical" evidence="17">
    <location>
        <begin position="391"/>
        <end position="411"/>
    </location>
</feature>
<feature type="transmembrane region" description="Helical" evidence="17">
    <location>
        <begin position="303"/>
        <end position="321"/>
    </location>
</feature>
<feature type="transmembrane region" description="Helical" evidence="17">
    <location>
        <begin position="502"/>
        <end position="521"/>
    </location>
</feature>
<keyword evidence="12 17" id="KW-1133">Transmembrane helix</keyword>
<dbReference type="InterPro" id="IPR013320">
    <property type="entry name" value="ConA-like_dom_sf"/>
</dbReference>
<gene>
    <name evidence="19" type="ORF">ACFSBL_10295</name>
</gene>
<evidence type="ECO:0000256" key="16">
    <source>
        <dbReference type="ARBA" id="ARBA00034066"/>
    </source>
</evidence>
<dbReference type="PANTHER" id="PTHR13872">
    <property type="entry name" value="DOLICHYL-DIPHOSPHOOLIGOSACCHARIDE--PROTEIN GLYCOSYLTRANSFERASE SUBUNIT"/>
    <property type="match status" value="1"/>
</dbReference>
<accession>A0ABD6DIC6</accession>
<evidence type="ECO:0000256" key="14">
    <source>
        <dbReference type="ARBA" id="ARBA00023211"/>
    </source>
</evidence>
<name>A0ABD6DIC6_9EURY</name>
<comment type="cofactor">
    <cofactor evidence="1">
        <name>Mn(2+)</name>
        <dbReference type="ChEBI" id="CHEBI:29035"/>
    </cofactor>
</comment>
<feature type="transmembrane region" description="Helical" evidence="17">
    <location>
        <begin position="197"/>
        <end position="216"/>
    </location>
</feature>
<evidence type="ECO:0000256" key="11">
    <source>
        <dbReference type="ARBA" id="ARBA00022842"/>
    </source>
</evidence>
<evidence type="ECO:0000256" key="10">
    <source>
        <dbReference type="ARBA" id="ARBA00022723"/>
    </source>
</evidence>
<feature type="transmembrane region" description="Helical" evidence="17">
    <location>
        <begin position="554"/>
        <end position="572"/>
    </location>
</feature>
<evidence type="ECO:0000256" key="7">
    <source>
        <dbReference type="ARBA" id="ARBA00022676"/>
    </source>
</evidence>
<dbReference type="Gene3D" id="2.60.120.200">
    <property type="match status" value="1"/>
</dbReference>
<dbReference type="Pfam" id="PF13385">
    <property type="entry name" value="Laminin_G_3"/>
    <property type="match status" value="1"/>
</dbReference>
<evidence type="ECO:0000256" key="1">
    <source>
        <dbReference type="ARBA" id="ARBA00001936"/>
    </source>
</evidence>
<keyword evidence="14" id="KW-0464">Manganese</keyword>
<feature type="transmembrane region" description="Helical" evidence="17">
    <location>
        <begin position="104"/>
        <end position="122"/>
    </location>
</feature>
<dbReference type="RefSeq" id="WP_256398405.1">
    <property type="nucleotide sequence ID" value="NZ_JANHJR010000001.1"/>
</dbReference>
<feature type="transmembrane region" description="Helical" evidence="17">
    <location>
        <begin position="358"/>
        <end position="379"/>
    </location>
</feature>
<keyword evidence="7" id="KW-0328">Glycosyltransferase</keyword>
<organism evidence="19 20">
    <name type="scientific">Haloarchaeobius litoreus</name>
    <dbReference type="NCBI Taxonomy" id="755306"/>
    <lineage>
        <taxon>Archaea</taxon>
        <taxon>Methanobacteriati</taxon>
        <taxon>Methanobacteriota</taxon>
        <taxon>Stenosarchaea group</taxon>
        <taxon>Halobacteria</taxon>
        <taxon>Halobacteriales</taxon>
        <taxon>Halorubellaceae</taxon>
        <taxon>Haloarchaeobius</taxon>
    </lineage>
</organism>
<feature type="transmembrane region" description="Helical" evidence="17">
    <location>
        <begin position="445"/>
        <end position="466"/>
    </location>
</feature>
<protein>
    <recommendedName>
        <fullName evidence="6">dolichyl-phosphooligosaccharide-protein glycotransferase</fullName>
        <ecNumber evidence="6">2.4.99.21</ecNumber>
    </recommendedName>
    <alternativeName>
        <fullName evidence="15">Oligosaccharyl transferase</fullName>
    </alternativeName>
</protein>
<feature type="transmembrane region" description="Helical" evidence="17">
    <location>
        <begin position="279"/>
        <end position="297"/>
    </location>
</feature>
<dbReference type="GO" id="GO:0016757">
    <property type="term" value="F:glycosyltransferase activity"/>
    <property type="evidence" value="ECO:0007669"/>
    <property type="project" value="UniProtKB-KW"/>
</dbReference>
<evidence type="ECO:0000256" key="12">
    <source>
        <dbReference type="ARBA" id="ARBA00022989"/>
    </source>
</evidence>
<dbReference type="GO" id="GO:0005886">
    <property type="term" value="C:plasma membrane"/>
    <property type="evidence" value="ECO:0007669"/>
    <property type="project" value="UniProtKB-SubCell"/>
</dbReference>
<evidence type="ECO:0000313" key="20">
    <source>
        <dbReference type="Proteomes" id="UP001597034"/>
    </source>
</evidence>
<sequence length="1006" mass="107084">MDDVRSATESLIADKPALEDDLEAVLDVDADADGWTFDDIPVDSGVFGELVSRGIVGKADDGDYRVADRTAVRAALDGDDTMVADDGSAVSIPSLSLPSVDRRAALALVGALLLVVAMRAFPSPSVFRGDAVVLSSNDPYLYRYWVDQLLAKSSGPLDFAVLGEMAQMANGEPLLVAVLWFISALLGGGQHTAGVVLAVYPVVAAVVAAVLLYLLAVRLTGDRRAGLAAVVMLAVTPDHALRTAIGFADHHAFDYPWLLLTAYGLVGALDRPDLRDGEGWLATVCLGVGIAGQVLAWEAGPLLILPVSIAVAASALALVAVDESVLAAHRSLLVGTAIGAGLVGLVHVTLGWHATVVVATPALLFAGVAGVTLLGEAFVRSAVAGERTTEAFVGVQTAVGAGVLVVAFVVLPEFGDTLTRRLDFLLNTPGVAETGSLFKSDLGLFLAPLFSFGLVLFFALPYLGWVTWRAARVPSRRWFVPVSYAWWFLLLSAIQVRFSGELAAFAALFAGVGFVHVVALVDLTERVPAILASERQLADGVPSLRPLPRPDRTTVQYVAVILVVVAGVGMLFSPLKIGLTTIDGGEYETATAIDAHAAEHDIDYPENYVFSEWDRNRMYNYFVSGESRSYGYAQSNYEEFLSADNGSRWYERLTADERAGYIITTDEFSGRGLRADSLHIRLHEHVGSTNGSVDGLGHYQLVQVRDGGSVKIFSTVTGARLVGNVPAGDTVETTFTVDGETYTYERTVERNGAGVYELTVPYAGDYTLGDETIAVSESAVAEGGTTSRFEGPGAAHWSFDSNEGRSVYDLSSGQHASIDGATWADGSSGSALSFDGEDDVATVPNPDEIAIGPNESLTVSVVLRGDLTASGERLPRVLEYGSGDTGRFGIWARTSLNDFGVRFDDVEGDQVKNFGINGTSFDDWTRITVVLDREVDEVRLYRNDTLVSTRDASQLDAIRTDGELRFGGRPGSQYASMTLDDVRVYHDVVLPEDIPAGGSNRSVAVA</sequence>
<evidence type="ECO:0000256" key="15">
    <source>
        <dbReference type="ARBA" id="ARBA00030679"/>
    </source>
</evidence>
<evidence type="ECO:0000256" key="13">
    <source>
        <dbReference type="ARBA" id="ARBA00023136"/>
    </source>
</evidence>
<comment type="caution">
    <text evidence="19">The sequence shown here is derived from an EMBL/GenBank/DDBJ whole genome shotgun (WGS) entry which is preliminary data.</text>
</comment>
<reference evidence="19 20" key="1">
    <citation type="journal article" date="2019" name="Int. J. Syst. Evol. Microbiol.">
        <title>The Global Catalogue of Microorganisms (GCM) 10K type strain sequencing project: providing services to taxonomists for standard genome sequencing and annotation.</title>
        <authorList>
            <consortium name="The Broad Institute Genomics Platform"/>
            <consortium name="The Broad Institute Genome Sequencing Center for Infectious Disease"/>
            <person name="Wu L."/>
            <person name="Ma J."/>
        </authorList>
    </citation>
    <scope>NUCLEOTIDE SEQUENCE [LARGE SCALE GENOMIC DNA]</scope>
    <source>
        <strain evidence="19 20">CGMCC 1.10390</strain>
    </source>
</reference>
<keyword evidence="11" id="KW-0460">Magnesium</keyword>
<dbReference type="SUPFAM" id="SSF49899">
    <property type="entry name" value="Concanavalin A-like lectins/glucanases"/>
    <property type="match status" value="1"/>
</dbReference>
<evidence type="ECO:0000256" key="3">
    <source>
        <dbReference type="ARBA" id="ARBA00004651"/>
    </source>
</evidence>
<feature type="domain" description="Oligosaccharyl transferase STT3 N-terminal" evidence="18">
    <location>
        <begin position="170"/>
        <end position="374"/>
    </location>
</feature>
<comment type="similarity">
    <text evidence="5">Belongs to the STT3 family.</text>
</comment>
<evidence type="ECO:0000256" key="5">
    <source>
        <dbReference type="ARBA" id="ARBA00010810"/>
    </source>
</evidence>
<feature type="transmembrane region" description="Helical" evidence="17">
    <location>
        <begin position="333"/>
        <end position="352"/>
    </location>
</feature>
<evidence type="ECO:0000256" key="4">
    <source>
        <dbReference type="ARBA" id="ARBA00004922"/>
    </source>
</evidence>
<evidence type="ECO:0000313" key="19">
    <source>
        <dbReference type="EMBL" id="MFD1646071.1"/>
    </source>
</evidence>
<keyword evidence="8" id="KW-0808">Transferase</keyword>
<dbReference type="GO" id="GO:0046872">
    <property type="term" value="F:metal ion binding"/>
    <property type="evidence" value="ECO:0007669"/>
    <property type="project" value="UniProtKB-KW"/>
</dbReference>
<feature type="transmembrane region" description="Helical" evidence="17">
    <location>
        <begin position="478"/>
        <end position="496"/>
    </location>
</feature>
<comment type="catalytic activity">
    <reaction evidence="16">
        <text>an archaeal dolichyl phosphooligosaccharide + [protein]-L-asparagine = an archaeal dolichyl phosphate + a glycoprotein with the oligosaccharide chain attached by N-beta-D-glycosyl linkage to a protein L-asparagine.</text>
        <dbReference type="EC" id="2.4.99.21"/>
    </reaction>
</comment>
<comment type="pathway">
    <text evidence="4">Protein modification; protein glycosylation.</text>
</comment>
<evidence type="ECO:0000256" key="8">
    <source>
        <dbReference type="ARBA" id="ARBA00022679"/>
    </source>
</evidence>
<evidence type="ECO:0000256" key="9">
    <source>
        <dbReference type="ARBA" id="ARBA00022692"/>
    </source>
</evidence>
<keyword evidence="9 17" id="KW-0812">Transmembrane</keyword>
<dbReference type="EC" id="2.4.99.21" evidence="6"/>
<dbReference type="InterPro" id="IPR003674">
    <property type="entry name" value="Oligo_trans_STT3"/>
</dbReference>
<keyword evidence="10" id="KW-0479">Metal-binding</keyword>
<dbReference type="InterPro" id="IPR048307">
    <property type="entry name" value="STT3_N"/>
</dbReference>
<evidence type="ECO:0000256" key="17">
    <source>
        <dbReference type="SAM" id="Phobius"/>
    </source>
</evidence>
<dbReference type="PANTHER" id="PTHR13872:SF1">
    <property type="entry name" value="DOLICHYL-DIPHOSPHOOLIGOSACCHARIDE--PROTEIN GLYCOSYLTRANSFERASE SUBUNIT STT3B"/>
    <property type="match status" value="1"/>
</dbReference>
<dbReference type="Proteomes" id="UP001597034">
    <property type="component" value="Unassembled WGS sequence"/>
</dbReference>